<evidence type="ECO:0000313" key="3">
    <source>
        <dbReference type="Proteomes" id="UP001283361"/>
    </source>
</evidence>
<gene>
    <name evidence="2" type="ORF">RRG08_018367</name>
</gene>
<evidence type="ECO:0000256" key="1">
    <source>
        <dbReference type="SAM" id="MobiDB-lite"/>
    </source>
</evidence>
<feature type="region of interest" description="Disordered" evidence="1">
    <location>
        <begin position="1"/>
        <end position="82"/>
    </location>
</feature>
<reference evidence="2" key="1">
    <citation type="journal article" date="2023" name="G3 (Bethesda)">
        <title>A reference genome for the long-term kleptoplast-retaining sea slug Elysia crispata morphotype clarki.</title>
        <authorList>
            <person name="Eastman K.E."/>
            <person name="Pendleton A.L."/>
            <person name="Shaikh M.A."/>
            <person name="Suttiyut T."/>
            <person name="Ogas R."/>
            <person name="Tomko P."/>
            <person name="Gavelis G."/>
            <person name="Widhalm J.R."/>
            <person name="Wisecaver J.H."/>
        </authorList>
    </citation>
    <scope>NUCLEOTIDE SEQUENCE</scope>
    <source>
        <strain evidence="2">ECLA1</strain>
    </source>
</reference>
<organism evidence="2 3">
    <name type="scientific">Elysia crispata</name>
    <name type="common">lettuce slug</name>
    <dbReference type="NCBI Taxonomy" id="231223"/>
    <lineage>
        <taxon>Eukaryota</taxon>
        <taxon>Metazoa</taxon>
        <taxon>Spiralia</taxon>
        <taxon>Lophotrochozoa</taxon>
        <taxon>Mollusca</taxon>
        <taxon>Gastropoda</taxon>
        <taxon>Heterobranchia</taxon>
        <taxon>Euthyneura</taxon>
        <taxon>Panpulmonata</taxon>
        <taxon>Sacoglossa</taxon>
        <taxon>Placobranchoidea</taxon>
        <taxon>Plakobranchidae</taxon>
        <taxon>Elysia</taxon>
    </lineage>
</organism>
<keyword evidence="3" id="KW-1185">Reference proteome</keyword>
<protein>
    <submittedName>
        <fullName evidence="2">Uncharacterized protein</fullName>
    </submittedName>
</protein>
<evidence type="ECO:0000313" key="2">
    <source>
        <dbReference type="EMBL" id="KAK3750070.1"/>
    </source>
</evidence>
<dbReference type="Proteomes" id="UP001283361">
    <property type="component" value="Unassembled WGS sequence"/>
</dbReference>
<proteinExistence type="predicted"/>
<name>A0AAE0YL80_9GAST</name>
<accession>A0AAE0YL80</accession>
<dbReference type="AlphaFoldDB" id="A0AAE0YL80"/>
<sequence>MEHRSKMSLASGALPDGNRILPATRGDTSHNSPLVRVKSGHTAESEKTRQKLLNSTHPPTAAAETKPSRKTTRELRGTLPCSSTQPHNIWEQRFVTPGAVVAPPPLTSADTDLALYVSTAVPSPWFSPIYYRCEVVGAVFTALCVSPSGWDNTRIARKIHSYCDEKFLLEVQENTAYITRFYVVFGHAGQQKLLGPPHLTNKSGSCRQEEMGDISCHSARRLTKQGVLQVLRNNIPHTVTYGSRHPKLVSELDFMPGQRSYKYKEQR</sequence>
<comment type="caution">
    <text evidence="2">The sequence shown here is derived from an EMBL/GenBank/DDBJ whole genome shotgun (WGS) entry which is preliminary data.</text>
</comment>
<dbReference type="EMBL" id="JAWDGP010005910">
    <property type="protein sequence ID" value="KAK3750070.1"/>
    <property type="molecule type" value="Genomic_DNA"/>
</dbReference>